<keyword evidence="4" id="KW-0574">Periplasm</keyword>
<dbReference type="PRINTS" id="PR00909">
    <property type="entry name" value="SPERMDNBNDNG"/>
</dbReference>
<feature type="binding site" evidence="5">
    <location>
        <begin position="198"/>
        <end position="201"/>
    </location>
    <ligand>
        <name>spermidine</name>
        <dbReference type="ChEBI" id="CHEBI:57834"/>
    </ligand>
</feature>
<dbReference type="PIRSF" id="PIRSF019574">
    <property type="entry name" value="Periplasmic_polyamine_BP"/>
    <property type="match status" value="1"/>
</dbReference>
<dbReference type="Gene3D" id="3.40.190.10">
    <property type="entry name" value="Periplasmic binding protein-like II"/>
    <property type="match status" value="2"/>
</dbReference>
<sequence>MPTPDQDTFLKRPNRRQFLKLAASATLSSTALSGCGWTLAEVRPPATEQGSAKASKDVYIYTWAGYTDQDLLKRFEKETGFRAVADVFDSNEAMLARLQAGGGGGYSIIYPSDYMVSKMSEMGLLTQLDASRITGLNQLFPKFRNPVSDPGNQYSVPVSWGTTGLIYNPKKLKQAPEDWSYLWENQQQLSKRMTLLNDVREVMGATLKMLGYSYNSTDPQHIQQAYQKLMDLKSNLASFTSDAWRPQVLSGDLSVAMCYSADANEVMGENESLEYVVPKSGSSLWMDTLAIPKSAPNVEGAYAWINFMLQPDVAAEVCKRLSFATPNQEAFKLLPPDVKSNQSLFPPEAILETCESIAPVPESISAVYDGYWTKLASA</sequence>
<dbReference type="Proteomes" id="UP000010471">
    <property type="component" value="Chromosome"/>
</dbReference>
<dbReference type="PROSITE" id="PS51318">
    <property type="entry name" value="TAT"/>
    <property type="match status" value="1"/>
</dbReference>
<name>K9WIG5_9CYAN</name>
<evidence type="ECO:0000256" key="3">
    <source>
        <dbReference type="ARBA" id="ARBA00022729"/>
    </source>
</evidence>
<dbReference type="InterPro" id="IPR006311">
    <property type="entry name" value="TAT_signal"/>
</dbReference>
<comment type="subcellular location">
    <subcellularLocation>
        <location evidence="1">Periplasm</location>
    </subcellularLocation>
</comment>
<reference evidence="6 7" key="1">
    <citation type="submission" date="2012-06" db="EMBL/GenBank/DDBJ databases">
        <title>Finished chromosome of genome of Microcoleus sp. PCC 7113.</title>
        <authorList>
            <consortium name="US DOE Joint Genome Institute"/>
            <person name="Gugger M."/>
            <person name="Coursin T."/>
            <person name="Rippka R."/>
            <person name="Tandeau De Marsac N."/>
            <person name="Huntemann M."/>
            <person name="Wei C.-L."/>
            <person name="Han J."/>
            <person name="Detter J.C."/>
            <person name="Han C."/>
            <person name="Tapia R."/>
            <person name="Chen A."/>
            <person name="Kyrpides N."/>
            <person name="Mavromatis K."/>
            <person name="Markowitz V."/>
            <person name="Szeto E."/>
            <person name="Ivanova N."/>
            <person name="Pagani I."/>
            <person name="Pati A."/>
            <person name="Goodwin L."/>
            <person name="Nordberg H.P."/>
            <person name="Cantor M.N."/>
            <person name="Hua S.X."/>
            <person name="Woyke T."/>
            <person name="Kerfeld C.A."/>
        </authorList>
    </citation>
    <scope>NUCLEOTIDE SEQUENCE [LARGE SCALE GENOMIC DNA]</scope>
    <source>
        <strain evidence="6 7">PCC 7113</strain>
    </source>
</reference>
<dbReference type="PATRIC" id="fig|1173027.3.peg.3965"/>
<dbReference type="STRING" id="1173027.Mic7113_3603"/>
<feature type="binding site" evidence="5">
    <location>
        <position position="114"/>
    </location>
    <ligand>
        <name>spermidine</name>
        <dbReference type="ChEBI" id="CHEBI:57834"/>
    </ligand>
</feature>
<dbReference type="InterPro" id="IPR001188">
    <property type="entry name" value="Sperm_putr-bd"/>
</dbReference>
<keyword evidence="7" id="KW-1185">Reference proteome</keyword>
<dbReference type="Pfam" id="PF13416">
    <property type="entry name" value="SBP_bac_8"/>
    <property type="match status" value="1"/>
</dbReference>
<gene>
    <name evidence="6" type="ORF">Mic7113_3603</name>
</gene>
<dbReference type="HOGENOM" id="CLU_026974_1_3_3"/>
<dbReference type="AlphaFoldDB" id="K9WIG5"/>
<dbReference type="InterPro" id="IPR006059">
    <property type="entry name" value="SBP"/>
</dbReference>
<proteinExistence type="predicted"/>
<dbReference type="CDD" id="cd13590">
    <property type="entry name" value="PBP2_PotD_PotF_like"/>
    <property type="match status" value="1"/>
</dbReference>
<dbReference type="PANTHER" id="PTHR30222">
    <property type="entry name" value="SPERMIDINE/PUTRESCINE-BINDING PERIPLASMIC PROTEIN"/>
    <property type="match status" value="1"/>
</dbReference>
<keyword evidence="2" id="KW-0813">Transport</keyword>
<protein>
    <submittedName>
        <fullName evidence="6">Spermidine/putrescine-binding periplasmic protein</fullName>
    </submittedName>
</protein>
<organism evidence="6 7">
    <name type="scientific">Allocoleopsis franciscana PCC 7113</name>
    <dbReference type="NCBI Taxonomy" id="1173027"/>
    <lineage>
        <taxon>Bacteria</taxon>
        <taxon>Bacillati</taxon>
        <taxon>Cyanobacteriota</taxon>
        <taxon>Cyanophyceae</taxon>
        <taxon>Coleofasciculales</taxon>
        <taxon>Coleofasciculaceae</taxon>
        <taxon>Allocoleopsis</taxon>
        <taxon>Allocoleopsis franciscana</taxon>
    </lineage>
</organism>
<accession>K9WIG5</accession>
<dbReference type="EMBL" id="CP003630">
    <property type="protein sequence ID" value="AFZ19327.1"/>
    <property type="molecule type" value="Genomic_DNA"/>
</dbReference>
<evidence type="ECO:0000313" key="6">
    <source>
        <dbReference type="EMBL" id="AFZ19327.1"/>
    </source>
</evidence>
<dbReference type="SUPFAM" id="SSF53850">
    <property type="entry name" value="Periplasmic binding protein-like II"/>
    <property type="match status" value="1"/>
</dbReference>
<dbReference type="PANTHER" id="PTHR30222:SF17">
    <property type="entry name" value="SPERMIDINE_PUTRESCINE-BINDING PERIPLASMIC PROTEIN"/>
    <property type="match status" value="1"/>
</dbReference>
<evidence type="ECO:0000256" key="1">
    <source>
        <dbReference type="ARBA" id="ARBA00004418"/>
    </source>
</evidence>
<evidence type="ECO:0000256" key="2">
    <source>
        <dbReference type="ARBA" id="ARBA00022448"/>
    </source>
</evidence>
<evidence type="ECO:0000256" key="4">
    <source>
        <dbReference type="ARBA" id="ARBA00022764"/>
    </source>
</evidence>
<dbReference type="eggNOG" id="COG0687">
    <property type="taxonomic scope" value="Bacteria"/>
</dbReference>
<dbReference type="RefSeq" id="WP_015183468.1">
    <property type="nucleotide sequence ID" value="NC_019738.1"/>
</dbReference>
<evidence type="ECO:0000313" key="7">
    <source>
        <dbReference type="Proteomes" id="UP000010471"/>
    </source>
</evidence>
<keyword evidence="3" id="KW-0732">Signal</keyword>
<dbReference type="GO" id="GO:0042597">
    <property type="term" value="C:periplasmic space"/>
    <property type="evidence" value="ECO:0007669"/>
    <property type="project" value="UniProtKB-SubCell"/>
</dbReference>
<dbReference type="GO" id="GO:0019808">
    <property type="term" value="F:polyamine binding"/>
    <property type="evidence" value="ECO:0007669"/>
    <property type="project" value="InterPro"/>
</dbReference>
<evidence type="ECO:0000256" key="5">
    <source>
        <dbReference type="PIRSR" id="PIRSR019574-1"/>
    </source>
</evidence>
<dbReference type="GO" id="GO:0015846">
    <property type="term" value="P:polyamine transport"/>
    <property type="evidence" value="ECO:0007669"/>
    <property type="project" value="InterPro"/>
</dbReference>
<dbReference type="OrthoDB" id="9769319at2"/>
<dbReference type="KEGG" id="mic:Mic7113_3603"/>